<reference evidence="2" key="1">
    <citation type="submission" date="2023-10" db="EMBL/GenBank/DDBJ databases">
        <authorList>
            <person name="Chen Y."/>
            <person name="Shah S."/>
            <person name="Dougan E. K."/>
            <person name="Thang M."/>
            <person name="Chan C."/>
        </authorList>
    </citation>
    <scope>NUCLEOTIDE SEQUENCE [LARGE SCALE GENOMIC DNA]</scope>
</reference>
<dbReference type="Proteomes" id="UP001189429">
    <property type="component" value="Unassembled WGS sequence"/>
</dbReference>
<feature type="non-terminal residue" evidence="2">
    <location>
        <position position="92"/>
    </location>
</feature>
<evidence type="ECO:0000256" key="1">
    <source>
        <dbReference type="SAM" id="MobiDB-lite"/>
    </source>
</evidence>
<feature type="non-terminal residue" evidence="2">
    <location>
        <position position="1"/>
    </location>
</feature>
<sequence length="92" mass="10221">PRPPRQPPRRPLKAPPTPPIRPRRGAAAQPDPLAAVAAAPPSARTRSCLQPRDQILVPELAALRRAEDSLRADQERLHSKYRFMQPNPVSAR</sequence>
<gene>
    <name evidence="2" type="ORF">PCOR1329_LOCUS36325</name>
</gene>
<protein>
    <submittedName>
        <fullName evidence="2">Uncharacterized protein</fullName>
    </submittedName>
</protein>
<name>A0ABN9T7F2_9DINO</name>
<keyword evidence="3" id="KW-1185">Reference proteome</keyword>
<comment type="caution">
    <text evidence="2">The sequence shown here is derived from an EMBL/GenBank/DDBJ whole genome shotgun (WGS) entry which is preliminary data.</text>
</comment>
<evidence type="ECO:0000313" key="2">
    <source>
        <dbReference type="EMBL" id="CAK0841029.1"/>
    </source>
</evidence>
<accession>A0ABN9T7F2</accession>
<feature type="region of interest" description="Disordered" evidence="1">
    <location>
        <begin position="1"/>
        <end position="50"/>
    </location>
</feature>
<proteinExistence type="predicted"/>
<evidence type="ECO:0000313" key="3">
    <source>
        <dbReference type="Proteomes" id="UP001189429"/>
    </source>
</evidence>
<dbReference type="EMBL" id="CAUYUJ010014421">
    <property type="protein sequence ID" value="CAK0841029.1"/>
    <property type="molecule type" value="Genomic_DNA"/>
</dbReference>
<feature type="compositionally biased region" description="Low complexity" evidence="1">
    <location>
        <begin position="25"/>
        <end position="43"/>
    </location>
</feature>
<organism evidence="2 3">
    <name type="scientific">Prorocentrum cordatum</name>
    <dbReference type="NCBI Taxonomy" id="2364126"/>
    <lineage>
        <taxon>Eukaryota</taxon>
        <taxon>Sar</taxon>
        <taxon>Alveolata</taxon>
        <taxon>Dinophyceae</taxon>
        <taxon>Prorocentrales</taxon>
        <taxon>Prorocentraceae</taxon>
        <taxon>Prorocentrum</taxon>
    </lineage>
</organism>